<organism evidence="1 2">
    <name type="scientific">Rhizobium binae</name>
    <dbReference type="NCBI Taxonomy" id="1138190"/>
    <lineage>
        <taxon>Bacteria</taxon>
        <taxon>Pseudomonadati</taxon>
        <taxon>Pseudomonadota</taxon>
        <taxon>Alphaproteobacteria</taxon>
        <taxon>Hyphomicrobiales</taxon>
        <taxon>Rhizobiaceae</taxon>
        <taxon>Rhizobium/Agrobacterium group</taxon>
        <taxon>Rhizobium</taxon>
    </lineage>
</organism>
<evidence type="ECO:0000313" key="2">
    <source>
        <dbReference type="Proteomes" id="UP001549077"/>
    </source>
</evidence>
<gene>
    <name evidence="1" type="ORF">ABID08_005568</name>
</gene>
<protein>
    <submittedName>
        <fullName evidence="1">Uncharacterized protein</fullName>
    </submittedName>
</protein>
<accession>A0ABV2MP54</accession>
<reference evidence="1 2" key="1">
    <citation type="submission" date="2024-06" db="EMBL/GenBank/DDBJ databases">
        <title>Genomic Encyclopedia of Type Strains, Phase IV (KMG-IV): sequencing the most valuable type-strain genomes for metagenomic binning, comparative biology and taxonomic classification.</title>
        <authorList>
            <person name="Goeker M."/>
        </authorList>
    </citation>
    <scope>NUCLEOTIDE SEQUENCE [LARGE SCALE GENOMIC DNA]</scope>
    <source>
        <strain evidence="1 2">DSM 29288</strain>
    </source>
</reference>
<sequence>MSTEDFSPSAVSLPYVSSIRRPRQAAEAVDTSFRGRQPQAGKLQHLLGLRIGIDARFDLAVDYQQGEAALGFILLKDLGPTEMAKRFFSLPQDAPDGGAGPHIICARNS</sequence>
<proteinExistence type="predicted"/>
<dbReference type="EMBL" id="JBEPMY010000025">
    <property type="protein sequence ID" value="MET3758186.1"/>
    <property type="molecule type" value="Genomic_DNA"/>
</dbReference>
<name>A0ABV2MP54_9HYPH</name>
<evidence type="ECO:0000313" key="1">
    <source>
        <dbReference type="EMBL" id="MET3758186.1"/>
    </source>
</evidence>
<comment type="caution">
    <text evidence="1">The sequence shown here is derived from an EMBL/GenBank/DDBJ whole genome shotgun (WGS) entry which is preliminary data.</text>
</comment>
<keyword evidence="2" id="KW-1185">Reference proteome</keyword>
<dbReference type="Proteomes" id="UP001549077">
    <property type="component" value="Unassembled WGS sequence"/>
</dbReference>